<feature type="chain" id="PRO_5043453848" evidence="1">
    <location>
        <begin position="22"/>
        <end position="1027"/>
    </location>
</feature>
<feature type="domain" description="DUF6383" evidence="2">
    <location>
        <begin position="953"/>
        <end position="1026"/>
    </location>
</feature>
<evidence type="ECO:0000259" key="2">
    <source>
        <dbReference type="Pfam" id="PF19910"/>
    </source>
</evidence>
<organism evidence="3 4">
    <name type="scientific">Parabacteroides johnsonii</name>
    <dbReference type="NCBI Taxonomy" id="387661"/>
    <lineage>
        <taxon>Bacteria</taxon>
        <taxon>Pseudomonadati</taxon>
        <taxon>Bacteroidota</taxon>
        <taxon>Bacteroidia</taxon>
        <taxon>Bacteroidales</taxon>
        <taxon>Tannerellaceae</taxon>
        <taxon>Parabacteroides</taxon>
    </lineage>
</organism>
<dbReference type="InterPro" id="IPR045963">
    <property type="entry name" value="DUF6383"/>
</dbReference>
<dbReference type="Pfam" id="PF19910">
    <property type="entry name" value="DUF6383"/>
    <property type="match status" value="1"/>
</dbReference>
<dbReference type="EMBL" id="JAQPYX010000129">
    <property type="protein sequence ID" value="MDC7150541.1"/>
    <property type="molecule type" value="Genomic_DNA"/>
</dbReference>
<evidence type="ECO:0000313" key="3">
    <source>
        <dbReference type="EMBL" id="MDC7150541.1"/>
    </source>
</evidence>
<dbReference type="RefSeq" id="WP_195485579.1">
    <property type="nucleotide sequence ID" value="NZ_CAKWFF010000054.1"/>
</dbReference>
<proteinExistence type="predicted"/>
<gene>
    <name evidence="3" type="ORF">PQG89_14115</name>
</gene>
<dbReference type="Proteomes" id="UP001213646">
    <property type="component" value="Unassembled WGS sequence"/>
</dbReference>
<evidence type="ECO:0000313" key="4">
    <source>
        <dbReference type="Proteomes" id="UP001213646"/>
    </source>
</evidence>
<keyword evidence="1" id="KW-0732">Signal</keyword>
<name>A0AAW6IAA8_9BACT</name>
<dbReference type="AlphaFoldDB" id="A0AAW6IAA8"/>
<comment type="caution">
    <text evidence="3">The sequence shown here is derived from an EMBL/GenBank/DDBJ whole genome shotgun (WGS) entry which is preliminary data.</text>
</comment>
<reference evidence="3" key="1">
    <citation type="submission" date="2023-01" db="EMBL/GenBank/DDBJ databases">
        <title>Exploring GABA producing Bacteroides strains toward improving mental health.</title>
        <authorList>
            <person name="Yousuf B."/>
            <person name="Bouhlel N.E."/>
            <person name="Mottawea W."/>
            <person name="Hammami R."/>
        </authorList>
    </citation>
    <scope>NUCLEOTIDE SEQUENCE</scope>
    <source>
        <strain evidence="3">UO.H1047</strain>
    </source>
</reference>
<feature type="signal peptide" evidence="1">
    <location>
        <begin position="1"/>
        <end position="21"/>
    </location>
</feature>
<protein>
    <submittedName>
        <fullName evidence="3">DUF6383 domain-containing protein</fullName>
    </submittedName>
</protein>
<accession>A0AAW6IAA8</accession>
<evidence type="ECO:0000256" key="1">
    <source>
        <dbReference type="SAM" id="SignalP"/>
    </source>
</evidence>
<sequence>MNKKISTLMSGLLLTSAFASAQLSFDFNQLEPAPFDATKGMAAGTYLIVLDNNNDQKVDATDQILSVVKDDNGILTYRAYTVSNVQNGTFTVGGDIEKKENLLWTLGINTVTVPTKGYYYSLYNKEAKSYLSFKADQNLITKAEDCKDLLNDAAKGYSYFIADDYTSAAGVVKNGSKFYLAKSGASSHQLQGDNNAGVLLGGDASQTLLFCKYKTIEADLDDIVEMNKTMGGEGFNLNFDKLKDYEENVIYEQKFKAFEVQSGLKIDLGDGQVHEVPAGFYLATSYPATLVGKSQITDAKDFLACSFLAVSPTVNKKINGLKPADGNGFEFAIAKAEDMNYVEDFDLDQAAVKGQTYVGNACFTIEIPDFANDEEAYQFKLANIRVWVDGELEEIADRYISAVTSEGKSHIVTNASGVTFKTDNSTILKPKTLLSTEDTPSIFTIQFVSGEEKEENSEYGQYLTVGQAAGSFQLFSTLEEGVENDPLYQFVITDVDTTSKEITFANRQTKVSFKAILYKEEGDLTYTIYPVNATTFNLAKNDEVAGNPTVTFTSEPFATKKIQLVPVTVEDKFATFNAANEINGLVRFELARTSESDGKFYVYAPRKKKANGDIVLNPGVMIVSEDAADLFELVKVQNNRKDVVEYIENPYVFNKDGKKYTSLKRDTVAYNLYNVKLFAPEEEKEYYVDGTSLVEKAAVPTNRNFAIKKNLDGSVSLIYTTDVEQVGANYLEFGGAKKEKEQAWEVGTYYQLARVFNTAKTFMVAEPEAISLEAKSQHISIQGDRGGFISMNADNDGILAIANEASEDLTLWVDTVRSNEAIPSFYITKGGHFMYYATDSLTNSLVGTDKYKLEGGETKLIFKAAELVSSDTLKTVVDGKEVLVATKANAAKKIKGGLGNFQYQIIKDEEGSDEYVIRLTDKYQYVRVINNMLTLDANKKNAARFLIESQATPTANEGIATSEVKVLAGNGNVTIAGAAGKKVVVSNILGQVVANTVVSSDNAVIAAPAGVVVVAVEGEAAVKAIVK</sequence>